<reference evidence="2" key="2">
    <citation type="submission" date="2021-04" db="EMBL/GenBank/DDBJ databases">
        <title>Brevibacillus composti FJAT-54423, complete genome.</title>
        <authorList>
            <person name="Tang R."/>
        </authorList>
    </citation>
    <scope>NUCLEOTIDE SEQUENCE</scope>
    <source>
        <strain evidence="2">FJAT-54424</strain>
    </source>
</reference>
<dbReference type="EMBL" id="CP066308">
    <property type="protein sequence ID" value="QQE73855.1"/>
    <property type="molecule type" value="Genomic_DNA"/>
</dbReference>
<dbReference type="Gene3D" id="1.20.1260.10">
    <property type="match status" value="1"/>
</dbReference>
<keyword evidence="1" id="KW-0167">Capsid protein</keyword>
<keyword evidence="4" id="KW-1185">Reference proteome</keyword>
<dbReference type="InterPro" id="IPR012347">
    <property type="entry name" value="Ferritin-like"/>
</dbReference>
<dbReference type="EMBL" id="CP073708">
    <property type="protein sequence ID" value="QUO40940.1"/>
    <property type="molecule type" value="Genomic_DNA"/>
</dbReference>
<organism evidence="1 3">
    <name type="scientific">Brevibacillus composti</name>
    <dbReference type="NCBI Taxonomy" id="2796470"/>
    <lineage>
        <taxon>Bacteria</taxon>
        <taxon>Bacillati</taxon>
        <taxon>Bacillota</taxon>
        <taxon>Bacilli</taxon>
        <taxon>Bacillales</taxon>
        <taxon>Paenibacillaceae</taxon>
        <taxon>Brevibacillus</taxon>
    </lineage>
</organism>
<gene>
    <name evidence="1" type="ORF">JD108_18640</name>
    <name evidence="2" type="ORF">KDJ56_18580</name>
</gene>
<protein>
    <submittedName>
        <fullName evidence="1">Spore coat protein</fullName>
    </submittedName>
</protein>
<evidence type="ECO:0000313" key="3">
    <source>
        <dbReference type="Proteomes" id="UP000595847"/>
    </source>
</evidence>
<dbReference type="Pfam" id="PF07875">
    <property type="entry name" value="Coat_F"/>
    <property type="match status" value="1"/>
</dbReference>
<evidence type="ECO:0000313" key="2">
    <source>
        <dbReference type="EMBL" id="QUO40940.1"/>
    </source>
</evidence>
<name>A0A7T5EJN2_9BACL</name>
<sequence length="209" mass="23704">MKISDSYGFVVCVARRGLCILFHTGNSCPTGKIKQNGTNSIQSMALFINQAQDPELRSMILRHYSAHVQDYNMKVEFVTQQAGSRDTLNVPSIAGQSFSPAPGHQYQPIQPQIKLSHLDDRAIATSYLLTLKRSGREYAWAAFETTTPPLRIFLEDAFRMCSHQAYEVWQYMVRKGWYAVSMAPAETVSTLGQVYQQVPYHQPMQGYQQ</sequence>
<dbReference type="InterPro" id="IPR012851">
    <property type="entry name" value="Spore_coat_CotF-like"/>
</dbReference>
<dbReference type="AlphaFoldDB" id="A0A7T5EJN2"/>
<keyword evidence="1" id="KW-0946">Virion</keyword>
<dbReference type="Proteomes" id="UP000595847">
    <property type="component" value="Chromosome"/>
</dbReference>
<evidence type="ECO:0000313" key="1">
    <source>
        <dbReference type="EMBL" id="QQE73855.1"/>
    </source>
</evidence>
<accession>A0A7T5EJN2</accession>
<proteinExistence type="predicted"/>
<dbReference type="KEGG" id="bcop:JD108_18640"/>
<dbReference type="Proteomes" id="UP000677234">
    <property type="component" value="Chromosome"/>
</dbReference>
<evidence type="ECO:0000313" key="4">
    <source>
        <dbReference type="Proteomes" id="UP000677234"/>
    </source>
</evidence>
<reference evidence="1 3" key="1">
    <citation type="submission" date="2020-12" db="EMBL/GenBank/DDBJ databases">
        <title>strain FJAT-54423T represents a novel species of the genus Brevibacillus.</title>
        <authorList>
            <person name="Tang R."/>
        </authorList>
    </citation>
    <scope>NUCLEOTIDE SEQUENCE [LARGE SCALE GENOMIC DNA]</scope>
    <source>
        <strain evidence="1 3">FJAT-54423</strain>
    </source>
</reference>